<reference evidence="2" key="1">
    <citation type="journal article" date="2015" name="Nat. Genet.">
        <title>The genome and transcriptome of the zoonotic hookworm Ancylostoma ceylanicum identify infection-specific gene families.</title>
        <authorList>
            <person name="Schwarz E.M."/>
            <person name="Hu Y."/>
            <person name="Antoshechkin I."/>
            <person name="Miller M.M."/>
            <person name="Sternberg P.W."/>
            <person name="Aroian R.V."/>
        </authorList>
    </citation>
    <scope>NUCLEOTIDE SEQUENCE</scope>
    <source>
        <strain evidence="2">HY135</strain>
    </source>
</reference>
<sequence>MRLAPSQLHTSSINCPFAIQQQICLCESAREARELRQPCRTPTPPRELNERKAEITHFVKLGAFRAIRAPEFT</sequence>
<evidence type="ECO:0000313" key="1">
    <source>
        <dbReference type="EMBL" id="EYC27218.1"/>
    </source>
</evidence>
<dbReference type="AlphaFoldDB" id="A0A016VKC7"/>
<gene>
    <name evidence="1" type="primary">Acey_s0009.g583</name>
    <name evidence="1" type="ORF">Y032_0009g583</name>
</gene>
<dbReference type="Proteomes" id="UP000024635">
    <property type="component" value="Unassembled WGS sequence"/>
</dbReference>
<keyword evidence="2" id="KW-1185">Reference proteome</keyword>
<accession>A0A016VKC7</accession>
<dbReference type="EMBL" id="JARK01001345">
    <property type="protein sequence ID" value="EYC27218.1"/>
    <property type="molecule type" value="Genomic_DNA"/>
</dbReference>
<name>A0A016VKC7_9BILA</name>
<comment type="caution">
    <text evidence="1">The sequence shown here is derived from an EMBL/GenBank/DDBJ whole genome shotgun (WGS) entry which is preliminary data.</text>
</comment>
<proteinExistence type="predicted"/>
<protein>
    <submittedName>
        <fullName evidence="1">Uncharacterized protein</fullName>
    </submittedName>
</protein>
<organism evidence="1 2">
    <name type="scientific">Ancylostoma ceylanicum</name>
    <dbReference type="NCBI Taxonomy" id="53326"/>
    <lineage>
        <taxon>Eukaryota</taxon>
        <taxon>Metazoa</taxon>
        <taxon>Ecdysozoa</taxon>
        <taxon>Nematoda</taxon>
        <taxon>Chromadorea</taxon>
        <taxon>Rhabditida</taxon>
        <taxon>Rhabditina</taxon>
        <taxon>Rhabditomorpha</taxon>
        <taxon>Strongyloidea</taxon>
        <taxon>Ancylostomatidae</taxon>
        <taxon>Ancylostomatinae</taxon>
        <taxon>Ancylostoma</taxon>
    </lineage>
</organism>
<evidence type="ECO:0000313" key="2">
    <source>
        <dbReference type="Proteomes" id="UP000024635"/>
    </source>
</evidence>